<reference evidence="1" key="2">
    <citation type="submission" date="2021-09" db="EMBL/GenBank/DDBJ databases">
        <authorList>
            <person name="Jia N."/>
            <person name="Wang J."/>
            <person name="Shi W."/>
            <person name="Du L."/>
            <person name="Sun Y."/>
            <person name="Zhan W."/>
            <person name="Jiang J."/>
            <person name="Wang Q."/>
            <person name="Zhang B."/>
            <person name="Ji P."/>
            <person name="Sakyi L.B."/>
            <person name="Cui X."/>
            <person name="Yuan T."/>
            <person name="Jiang B."/>
            <person name="Yang W."/>
            <person name="Lam T.T.-Y."/>
            <person name="Chang Q."/>
            <person name="Ding S."/>
            <person name="Wang X."/>
            <person name="Zhu J."/>
            <person name="Ruan X."/>
            <person name="Zhao L."/>
            <person name="Wei J."/>
            <person name="Que T."/>
            <person name="Du C."/>
            <person name="Cheng J."/>
            <person name="Dai P."/>
            <person name="Han X."/>
            <person name="Huang E."/>
            <person name="Gao Y."/>
            <person name="Liu J."/>
            <person name="Shao H."/>
            <person name="Ye R."/>
            <person name="Li L."/>
            <person name="Wei W."/>
            <person name="Wang X."/>
            <person name="Wang C."/>
            <person name="Huo Q."/>
            <person name="Li W."/>
            <person name="Guo W."/>
            <person name="Chen H."/>
            <person name="Chen S."/>
            <person name="Zhou L."/>
            <person name="Zhou L."/>
            <person name="Ni X."/>
            <person name="Tian J."/>
            <person name="Zhou Y."/>
            <person name="Sheng Y."/>
            <person name="Liu T."/>
            <person name="Pan Y."/>
            <person name="Xia L."/>
            <person name="Li J."/>
            <person name="Zhao F."/>
            <person name="Cao W."/>
        </authorList>
    </citation>
    <scope>NUCLEOTIDE SEQUENCE</scope>
    <source>
        <strain evidence="1">Rsan-2018</strain>
        <tissue evidence="1">Larvae</tissue>
    </source>
</reference>
<protein>
    <submittedName>
        <fullName evidence="1">Uncharacterized protein</fullName>
    </submittedName>
</protein>
<dbReference type="InterPro" id="IPR005312">
    <property type="entry name" value="DUF1759"/>
</dbReference>
<evidence type="ECO:0000313" key="2">
    <source>
        <dbReference type="Proteomes" id="UP000821837"/>
    </source>
</evidence>
<accession>A0A9D4QEZ4</accession>
<name>A0A9D4QEZ4_RHISA</name>
<gene>
    <name evidence="1" type="ORF">HPB52_002331</name>
</gene>
<dbReference type="VEuPathDB" id="VectorBase:RSAN_057519"/>
<dbReference type="EMBL" id="JABSTV010001246">
    <property type="protein sequence ID" value="KAH7975503.1"/>
    <property type="molecule type" value="Genomic_DNA"/>
</dbReference>
<comment type="caution">
    <text evidence="1">The sequence shown here is derived from an EMBL/GenBank/DDBJ whole genome shotgun (WGS) entry which is preliminary data.</text>
</comment>
<reference evidence="1" key="1">
    <citation type="journal article" date="2020" name="Cell">
        <title>Large-Scale Comparative Analyses of Tick Genomes Elucidate Their Genetic Diversity and Vector Capacities.</title>
        <authorList>
            <consortium name="Tick Genome and Microbiome Consortium (TIGMIC)"/>
            <person name="Jia N."/>
            <person name="Wang J."/>
            <person name="Shi W."/>
            <person name="Du L."/>
            <person name="Sun Y."/>
            <person name="Zhan W."/>
            <person name="Jiang J.F."/>
            <person name="Wang Q."/>
            <person name="Zhang B."/>
            <person name="Ji P."/>
            <person name="Bell-Sakyi L."/>
            <person name="Cui X.M."/>
            <person name="Yuan T.T."/>
            <person name="Jiang B.G."/>
            <person name="Yang W.F."/>
            <person name="Lam T.T."/>
            <person name="Chang Q.C."/>
            <person name="Ding S.J."/>
            <person name="Wang X.J."/>
            <person name="Zhu J.G."/>
            <person name="Ruan X.D."/>
            <person name="Zhao L."/>
            <person name="Wei J.T."/>
            <person name="Ye R.Z."/>
            <person name="Que T.C."/>
            <person name="Du C.H."/>
            <person name="Zhou Y.H."/>
            <person name="Cheng J.X."/>
            <person name="Dai P.F."/>
            <person name="Guo W.B."/>
            <person name="Han X.H."/>
            <person name="Huang E.J."/>
            <person name="Li L.F."/>
            <person name="Wei W."/>
            <person name="Gao Y.C."/>
            <person name="Liu J.Z."/>
            <person name="Shao H.Z."/>
            <person name="Wang X."/>
            <person name="Wang C.C."/>
            <person name="Yang T.C."/>
            <person name="Huo Q.B."/>
            <person name="Li W."/>
            <person name="Chen H.Y."/>
            <person name="Chen S.E."/>
            <person name="Zhou L.G."/>
            <person name="Ni X.B."/>
            <person name="Tian J.H."/>
            <person name="Sheng Y."/>
            <person name="Liu T."/>
            <person name="Pan Y.S."/>
            <person name="Xia L.Y."/>
            <person name="Li J."/>
            <person name="Zhao F."/>
            <person name="Cao W.C."/>
        </authorList>
    </citation>
    <scope>NUCLEOTIDE SEQUENCE</scope>
    <source>
        <strain evidence="1">Rsan-2018</strain>
    </source>
</reference>
<dbReference type="AlphaFoldDB" id="A0A9D4QEZ4"/>
<organism evidence="1 2">
    <name type="scientific">Rhipicephalus sanguineus</name>
    <name type="common">Brown dog tick</name>
    <name type="synonym">Ixodes sanguineus</name>
    <dbReference type="NCBI Taxonomy" id="34632"/>
    <lineage>
        <taxon>Eukaryota</taxon>
        <taxon>Metazoa</taxon>
        <taxon>Ecdysozoa</taxon>
        <taxon>Arthropoda</taxon>
        <taxon>Chelicerata</taxon>
        <taxon>Arachnida</taxon>
        <taxon>Acari</taxon>
        <taxon>Parasitiformes</taxon>
        <taxon>Ixodida</taxon>
        <taxon>Ixodoidea</taxon>
        <taxon>Ixodidae</taxon>
        <taxon>Rhipicephalinae</taxon>
        <taxon>Rhipicephalus</taxon>
        <taxon>Rhipicephalus</taxon>
    </lineage>
</organism>
<sequence length="60" mass="6814">MAAKRAPTDGPPRAAQTNVKLPKLELKRFSGALTEWQSVWEQFERAVHENDTLSDSDKFL</sequence>
<evidence type="ECO:0000313" key="1">
    <source>
        <dbReference type="EMBL" id="KAH7975503.1"/>
    </source>
</evidence>
<dbReference type="Proteomes" id="UP000821837">
    <property type="component" value="Chromosome 10"/>
</dbReference>
<dbReference type="Pfam" id="PF03564">
    <property type="entry name" value="DUF1759"/>
    <property type="match status" value="1"/>
</dbReference>
<keyword evidence="2" id="KW-1185">Reference proteome</keyword>
<proteinExistence type="predicted"/>